<evidence type="ECO:0000256" key="3">
    <source>
        <dbReference type="ARBA" id="ARBA00011928"/>
    </source>
</evidence>
<dbReference type="Gene3D" id="3.30.43.10">
    <property type="entry name" value="Uridine Diphospho-n-acetylenolpyruvylglucosamine Reductase, domain 2"/>
    <property type="match status" value="1"/>
</dbReference>
<dbReference type="PANTHER" id="PTHR13878">
    <property type="entry name" value="GULONOLACTONE OXIDASE"/>
    <property type="match status" value="1"/>
</dbReference>
<evidence type="ECO:0000256" key="4">
    <source>
        <dbReference type="ARBA" id="ARBA00022630"/>
    </source>
</evidence>
<dbReference type="InterPro" id="IPR036318">
    <property type="entry name" value="FAD-bd_PCMH-like_sf"/>
</dbReference>
<dbReference type="Pfam" id="PF09265">
    <property type="entry name" value="Cytokin-bind"/>
    <property type="match status" value="1"/>
</dbReference>
<comment type="cofactor">
    <cofactor evidence="1">
        <name>FAD</name>
        <dbReference type="ChEBI" id="CHEBI:57692"/>
    </cofactor>
</comment>
<dbReference type="GO" id="GO:0019139">
    <property type="term" value="F:cytokinin dehydrogenase activity"/>
    <property type="evidence" value="ECO:0007669"/>
    <property type="project" value="UniProtKB-EC"/>
</dbReference>
<evidence type="ECO:0000256" key="5">
    <source>
        <dbReference type="ARBA" id="ARBA00022827"/>
    </source>
</evidence>
<evidence type="ECO:0000256" key="8">
    <source>
        <dbReference type="SAM" id="SignalP"/>
    </source>
</evidence>
<evidence type="ECO:0000313" key="10">
    <source>
        <dbReference type="EMBL" id="CAA7027544.1"/>
    </source>
</evidence>
<dbReference type="InterPro" id="IPR050432">
    <property type="entry name" value="FAD-linked_Oxidoreductases_BP"/>
</dbReference>
<dbReference type="InterPro" id="IPR016167">
    <property type="entry name" value="FAD-bd_PCMH_sub1"/>
</dbReference>
<dbReference type="InterPro" id="IPR015345">
    <property type="entry name" value="Cytokinin_DH_FAD/cytokin-bd"/>
</dbReference>
<comment type="caution">
    <text evidence="10">The sequence shown here is derived from an EMBL/GenBank/DDBJ whole genome shotgun (WGS) entry which is preliminary data.</text>
</comment>
<dbReference type="FunFam" id="3.40.462.10:FF:000001">
    <property type="entry name" value="Cytokinin dehydrogenase 2"/>
    <property type="match status" value="1"/>
</dbReference>
<evidence type="ECO:0000313" key="11">
    <source>
        <dbReference type="Proteomes" id="UP000467841"/>
    </source>
</evidence>
<feature type="chain" id="PRO_5025668911" description="cytokinin dehydrogenase" evidence="8">
    <location>
        <begin position="27"/>
        <end position="524"/>
    </location>
</feature>
<gene>
    <name evidence="10" type="ORF">MERR_LOCUS14779</name>
</gene>
<keyword evidence="11" id="KW-1185">Reference proteome</keyword>
<dbReference type="PROSITE" id="PS51387">
    <property type="entry name" value="FAD_PCMH"/>
    <property type="match status" value="1"/>
</dbReference>
<proteinExistence type="inferred from homology"/>
<dbReference type="InterPro" id="IPR016169">
    <property type="entry name" value="FAD-bd_PCMH_sub2"/>
</dbReference>
<name>A0A6D2IGR2_9BRAS</name>
<dbReference type="PANTHER" id="PTHR13878:SF121">
    <property type="entry name" value="CYTOKININ DEHYDROGENASE 4"/>
    <property type="match status" value="1"/>
</dbReference>
<dbReference type="InterPro" id="IPR016170">
    <property type="entry name" value="Cytok_DH_C_sf"/>
</dbReference>
<sequence length="524" mass="57911">MDTSLSLSIITLTTLLISLNPTLVKSEEGIDVFLPISLNLTVLTDPLSISTASRDFGNITDENPGAVLCPSSTAEVTRLLHFANGGFSDGGGSTSPLPGFKVAARGQGHSLRGQASAPGGVVVNMTCLAKATKPAAVVVSADGTYADVAGGTMWVEVLEAVVGKGVSPVTWTDYLYLSVGGTLSNAGIGGQTFRHGPQISNVHELDVITGKGEMMTCSPNLNPELFYGVLGGLGQFGIITRARIALDHAPTRVKWFRILYSDFSSFTRDQERLISMANDLEVDFLEGQLMMSNGIVDTSFFPLSDQTRVASLVNDHRIIYVLEVAKYYDRTTLPIIDQVIDMLTRTLGFTSGFMFVQDVPYSDFLNRVRNEEDKLRSLGLWEVPHPWLNIFVPRSRILDFHDGVIKGILLNQTSTSGVTLFYPTNRNKWNNRMSAMIADEDVFYVIGFLQSAGGSHNWQELEDLNEKIIQFCDISGILIKEYLMHYTRKDDWVKHFGPKWDNFLRRKIMFDPKKLLSPGQDIFN</sequence>
<keyword evidence="4" id="KW-0285">Flavoprotein</keyword>
<dbReference type="Gene3D" id="3.40.462.10">
    <property type="entry name" value="FAD-linked oxidases, C-terminal domain"/>
    <property type="match status" value="1"/>
</dbReference>
<evidence type="ECO:0000256" key="7">
    <source>
        <dbReference type="ARBA" id="ARBA00048224"/>
    </source>
</evidence>
<keyword evidence="8" id="KW-0732">Signal</keyword>
<protein>
    <recommendedName>
        <fullName evidence="3">cytokinin dehydrogenase</fullName>
        <ecNumber evidence="3">1.5.99.12</ecNumber>
    </recommendedName>
</protein>
<organism evidence="10 11">
    <name type="scientific">Microthlaspi erraticum</name>
    <dbReference type="NCBI Taxonomy" id="1685480"/>
    <lineage>
        <taxon>Eukaryota</taxon>
        <taxon>Viridiplantae</taxon>
        <taxon>Streptophyta</taxon>
        <taxon>Embryophyta</taxon>
        <taxon>Tracheophyta</taxon>
        <taxon>Spermatophyta</taxon>
        <taxon>Magnoliopsida</taxon>
        <taxon>eudicotyledons</taxon>
        <taxon>Gunneridae</taxon>
        <taxon>Pentapetalae</taxon>
        <taxon>rosids</taxon>
        <taxon>malvids</taxon>
        <taxon>Brassicales</taxon>
        <taxon>Brassicaceae</taxon>
        <taxon>Coluteocarpeae</taxon>
        <taxon>Microthlaspi</taxon>
    </lineage>
</organism>
<evidence type="ECO:0000259" key="9">
    <source>
        <dbReference type="PROSITE" id="PS51387"/>
    </source>
</evidence>
<keyword evidence="5" id="KW-0274">FAD</keyword>
<keyword evidence="6" id="KW-0560">Oxidoreductase</keyword>
<dbReference type="InterPro" id="IPR016166">
    <property type="entry name" value="FAD-bd_PCMH"/>
</dbReference>
<evidence type="ECO:0000256" key="6">
    <source>
        <dbReference type="ARBA" id="ARBA00023002"/>
    </source>
</evidence>
<feature type="domain" description="FAD-binding PCMH-type" evidence="9">
    <location>
        <begin position="60"/>
        <end position="249"/>
    </location>
</feature>
<dbReference type="SUPFAM" id="SSF56176">
    <property type="entry name" value="FAD-binding/transporter-associated domain-like"/>
    <property type="match status" value="1"/>
</dbReference>
<comment type="catalytic activity">
    <reaction evidence="7">
        <text>N(6)-dimethylallyladenine + A + H2O = 3-methyl-2-butenal + adenine + AH2</text>
        <dbReference type="Rhea" id="RHEA:13625"/>
        <dbReference type="ChEBI" id="CHEBI:13193"/>
        <dbReference type="ChEBI" id="CHEBI:15377"/>
        <dbReference type="ChEBI" id="CHEBI:15825"/>
        <dbReference type="ChEBI" id="CHEBI:16708"/>
        <dbReference type="ChEBI" id="CHEBI:17499"/>
        <dbReference type="ChEBI" id="CHEBI:17660"/>
        <dbReference type="EC" id="1.5.99.12"/>
    </reaction>
</comment>
<dbReference type="GO" id="GO:0009690">
    <property type="term" value="P:cytokinin metabolic process"/>
    <property type="evidence" value="ECO:0007669"/>
    <property type="project" value="InterPro"/>
</dbReference>
<dbReference type="SUPFAM" id="SSF55103">
    <property type="entry name" value="FAD-linked oxidases, C-terminal domain"/>
    <property type="match status" value="1"/>
</dbReference>
<dbReference type="InterPro" id="IPR016164">
    <property type="entry name" value="FAD-linked_Oxase-like_C"/>
</dbReference>
<feature type="signal peptide" evidence="8">
    <location>
        <begin position="1"/>
        <end position="26"/>
    </location>
</feature>
<dbReference type="Proteomes" id="UP000467841">
    <property type="component" value="Unassembled WGS sequence"/>
</dbReference>
<dbReference type="Gene3D" id="3.30.465.10">
    <property type="match status" value="1"/>
</dbReference>
<reference evidence="10" key="1">
    <citation type="submission" date="2020-01" db="EMBL/GenBank/DDBJ databases">
        <authorList>
            <person name="Mishra B."/>
        </authorList>
    </citation>
    <scope>NUCLEOTIDE SEQUENCE [LARGE SCALE GENOMIC DNA]</scope>
</reference>
<dbReference type="InterPro" id="IPR006094">
    <property type="entry name" value="Oxid_FAD_bind_N"/>
</dbReference>
<dbReference type="Pfam" id="PF01565">
    <property type="entry name" value="FAD_binding_4"/>
    <property type="match status" value="1"/>
</dbReference>
<accession>A0A6D2IGR2</accession>
<evidence type="ECO:0000256" key="2">
    <source>
        <dbReference type="ARBA" id="ARBA00005466"/>
    </source>
</evidence>
<dbReference type="GO" id="GO:0071949">
    <property type="term" value="F:FAD binding"/>
    <property type="evidence" value="ECO:0007669"/>
    <property type="project" value="InterPro"/>
</dbReference>
<dbReference type="AlphaFoldDB" id="A0A6D2IGR2"/>
<evidence type="ECO:0000256" key="1">
    <source>
        <dbReference type="ARBA" id="ARBA00001974"/>
    </source>
</evidence>
<dbReference type="EMBL" id="CACVBM020001057">
    <property type="protein sequence ID" value="CAA7027544.1"/>
    <property type="molecule type" value="Genomic_DNA"/>
</dbReference>
<dbReference type="EC" id="1.5.99.12" evidence="3"/>
<dbReference type="OrthoDB" id="415825at2759"/>
<comment type="similarity">
    <text evidence="2">Belongs to the oxygen-dependent FAD-linked oxidoreductase family.</text>
</comment>